<evidence type="ECO:0000313" key="2">
    <source>
        <dbReference type="EMBL" id="GAA3360132.1"/>
    </source>
</evidence>
<proteinExistence type="predicted"/>
<comment type="caution">
    <text evidence="2">The sequence shown here is derived from an EMBL/GenBank/DDBJ whole genome shotgun (WGS) entry which is preliminary data.</text>
</comment>
<keyword evidence="3" id="KW-1185">Reference proteome</keyword>
<gene>
    <name evidence="2" type="ORF">GCM10020366_38910</name>
</gene>
<protein>
    <submittedName>
        <fullName evidence="2">Oxygenase MpaB family protein</fullName>
    </submittedName>
</protein>
<name>A0ABP6RUU1_9PSEU</name>
<dbReference type="InterPro" id="IPR018713">
    <property type="entry name" value="MPAB/Lcp_cat_dom"/>
</dbReference>
<dbReference type="Proteomes" id="UP001500483">
    <property type="component" value="Unassembled WGS sequence"/>
</dbReference>
<dbReference type="Pfam" id="PF09995">
    <property type="entry name" value="MPAB_Lcp_cat"/>
    <property type="match status" value="1"/>
</dbReference>
<dbReference type="PANTHER" id="PTHR37539:SF1">
    <property type="entry name" value="ER-BOUND OXYGENASE MPAB_MPAB'_RUBBER OXYGENASE CATALYTIC DOMAIN-CONTAINING PROTEIN"/>
    <property type="match status" value="1"/>
</dbReference>
<evidence type="ECO:0000259" key="1">
    <source>
        <dbReference type="Pfam" id="PF09995"/>
    </source>
</evidence>
<feature type="domain" description="ER-bound oxygenase mpaB/mpaB'/Rubber oxygenase catalytic" evidence="1">
    <location>
        <begin position="171"/>
        <end position="365"/>
    </location>
</feature>
<evidence type="ECO:0000313" key="3">
    <source>
        <dbReference type="Proteomes" id="UP001500483"/>
    </source>
</evidence>
<dbReference type="EMBL" id="BAAAYK010000038">
    <property type="protein sequence ID" value="GAA3360132.1"/>
    <property type="molecule type" value="Genomic_DNA"/>
</dbReference>
<accession>A0ABP6RUU1</accession>
<organism evidence="2 3">
    <name type="scientific">Saccharopolyspora gregorii</name>
    <dbReference type="NCBI Taxonomy" id="33914"/>
    <lineage>
        <taxon>Bacteria</taxon>
        <taxon>Bacillati</taxon>
        <taxon>Actinomycetota</taxon>
        <taxon>Actinomycetes</taxon>
        <taxon>Pseudonocardiales</taxon>
        <taxon>Pseudonocardiaceae</taxon>
        <taxon>Saccharopolyspora</taxon>
    </lineage>
</organism>
<reference evidence="3" key="1">
    <citation type="journal article" date="2019" name="Int. J. Syst. Evol. Microbiol.">
        <title>The Global Catalogue of Microorganisms (GCM) 10K type strain sequencing project: providing services to taxonomists for standard genome sequencing and annotation.</title>
        <authorList>
            <consortium name="The Broad Institute Genomics Platform"/>
            <consortium name="The Broad Institute Genome Sequencing Center for Infectious Disease"/>
            <person name="Wu L."/>
            <person name="Ma J."/>
        </authorList>
    </citation>
    <scope>NUCLEOTIDE SEQUENCE [LARGE SCALE GENOMIC DNA]</scope>
    <source>
        <strain evidence="3">JCM 9687</strain>
    </source>
</reference>
<dbReference type="InterPro" id="IPR037473">
    <property type="entry name" value="Lcp-like"/>
</dbReference>
<sequence length="416" mass="46459">MNLRVSIIGMTSPVTQRTPGAVYPDRFFGAPERSRRIGRVLRLAARVDELDEELVDRIGRRMFTRDEPGARLVRAMGREVPAEQRVTMAQFARALDDGVPPDAPAALREFFAEVERTPDWVDPELVERGARAIRRMGRNVDDVLLQLSLIGGYRFGGPPDLLVATGGLTGATAMRRLGETKKWALAISRPGGMRRDGEGFRLTVHVRAMHALINHRFETNGRWDVQRWGLPINQADQAATLGLFNGTLLLGVRALGWLVTPAESWAIMHAWKYVGWLLGVDEDFLFDTEREQNRFNYHVLRVQDDVTPAGAALSGALVDGQPTLGRGPLAGRYARLRLLSMLRFFLGKQDMRDLELPVTPSWAIPPIWAANLVKSGLVARSRRGRRHLERAGDRFADRDLRRTFAGARPEIGALPG</sequence>
<dbReference type="PANTHER" id="PTHR37539">
    <property type="entry name" value="SECRETED PROTEIN-RELATED"/>
    <property type="match status" value="1"/>
</dbReference>